<evidence type="ECO:0000313" key="2">
    <source>
        <dbReference type="EMBL" id="CAA9453217.1"/>
    </source>
</evidence>
<protein>
    <submittedName>
        <fullName evidence="2">Uncharacterized protein</fullName>
    </submittedName>
</protein>
<feature type="region of interest" description="Disordered" evidence="1">
    <location>
        <begin position="120"/>
        <end position="159"/>
    </location>
</feature>
<name>A0A6J4R211_9ACTN</name>
<proteinExistence type="predicted"/>
<accession>A0A6J4R211</accession>
<feature type="non-terminal residue" evidence="2">
    <location>
        <position position="1"/>
    </location>
</feature>
<evidence type="ECO:0000256" key="1">
    <source>
        <dbReference type="SAM" id="MobiDB-lite"/>
    </source>
</evidence>
<reference evidence="2" key="1">
    <citation type="submission" date="2020-02" db="EMBL/GenBank/DDBJ databases">
        <authorList>
            <person name="Meier V. D."/>
        </authorList>
    </citation>
    <scope>NUCLEOTIDE SEQUENCE</scope>
    <source>
        <strain evidence="2">AVDCRST_MAG78</strain>
    </source>
</reference>
<feature type="non-terminal residue" evidence="2">
    <location>
        <position position="159"/>
    </location>
</feature>
<feature type="region of interest" description="Disordered" evidence="1">
    <location>
        <begin position="1"/>
        <end position="35"/>
    </location>
</feature>
<organism evidence="2">
    <name type="scientific">uncultured Rubrobacteraceae bacterium</name>
    <dbReference type="NCBI Taxonomy" id="349277"/>
    <lineage>
        <taxon>Bacteria</taxon>
        <taxon>Bacillati</taxon>
        <taxon>Actinomycetota</taxon>
        <taxon>Rubrobacteria</taxon>
        <taxon>Rubrobacterales</taxon>
        <taxon>Rubrobacteraceae</taxon>
        <taxon>environmental samples</taxon>
    </lineage>
</organism>
<sequence>ERQRARGSGERGRSRAAAPDLCRRADRGARDERPVPGRLLATRAFSNARMASDWRRAAPGRLRLQNPARRGHKRGPVRVDERAGLGGSLSLYPQPALRGHDAVVRWDLRPGQCSLAHAAVTPRPQSNARRRDRTRRALPGAPLRRGVPSIQGAGAALDL</sequence>
<dbReference type="EMBL" id="CADCVB010000239">
    <property type="protein sequence ID" value="CAA9453217.1"/>
    <property type="molecule type" value="Genomic_DNA"/>
</dbReference>
<feature type="compositionally biased region" description="Basic and acidic residues" evidence="1">
    <location>
        <begin position="21"/>
        <end position="35"/>
    </location>
</feature>
<dbReference type="AlphaFoldDB" id="A0A6J4R211"/>
<gene>
    <name evidence="2" type="ORF">AVDCRST_MAG78-3665</name>
</gene>
<feature type="region of interest" description="Disordered" evidence="1">
    <location>
        <begin position="60"/>
        <end position="86"/>
    </location>
</feature>